<keyword evidence="3 7" id="KW-0813">Transport</keyword>
<evidence type="ECO:0000256" key="4">
    <source>
        <dbReference type="ARBA" id="ARBA00022692"/>
    </source>
</evidence>
<dbReference type="Proteomes" id="UP000030746">
    <property type="component" value="Unassembled WGS sequence"/>
</dbReference>
<dbReference type="GO" id="GO:0005381">
    <property type="term" value="F:iron ion transmembrane transporter activity"/>
    <property type="evidence" value="ECO:0007669"/>
    <property type="project" value="UniProtKB-UniRule"/>
</dbReference>
<evidence type="ECO:0000256" key="3">
    <source>
        <dbReference type="ARBA" id="ARBA00022448"/>
    </source>
</evidence>
<evidence type="ECO:0000256" key="6">
    <source>
        <dbReference type="ARBA" id="ARBA00023136"/>
    </source>
</evidence>
<dbReference type="InterPro" id="IPR009716">
    <property type="entry name" value="Ferroportin-1"/>
</dbReference>
<dbReference type="KEGG" id="lgi:LOTGIDRAFT_171641"/>
<dbReference type="EMBL" id="KB200084">
    <property type="protein sequence ID" value="ESP03171.1"/>
    <property type="molecule type" value="Genomic_DNA"/>
</dbReference>
<sequence length="604" mass="66537">MTTLFDANVTDIHGGDGIENAAYFEDVDFSEVTQIENGLNGYEVQDTVSLVETESREVVDILRSCKKWLTGTNFFVYCSHFLSAWGDRMWSFGVGLFLIEIAARSLQLTAIYGLSSSSSYLLFGAIVGDWVDKTPRLREMTSTLRRIDLGTKILAPIATGQIMTYLGLEYGAVFIGGWNLVTVFIEYYLIWKVYQTVPALRKKKGVAKCDDVPTVKTEEVELGTDVEGASDAVDNIKVSNDTGNNIQTENKGLEHNDSDNSAVEERSEEGSEKKDPEKPFSDLAPSNKNAQTESNDPVSKTNTAEIKKSGGCKFGKGFITLYKGWRTYLRYNVCNAGLGLAFLYMTVLGFDNITVGYAYSQHISESILGFLMAGAAIIGIIGTITYPMIRKRIGLERTGLFALSSQIACLVLCVVSVFMPGSPFDILYRTREHVDTKVNCTSAANVSSMSDYMLNDTNSLNVSLLYGSFANSSSCGEDSGSFNYTSIIMLMAGIITARFGLWTADLAITQLFLETVEEEERGKVNGVQQSLNRLMDLLKFAMVVAAPDPQLFGVLVFISFAFVCLGAVLYASYSRRARGHLFHFDKIVKCTNNNHQIPTDNPKV</sequence>
<comment type="caution">
    <text evidence="7">Lacks conserved residue(s) required for the propagation of feature annotation.</text>
</comment>
<evidence type="ECO:0000256" key="5">
    <source>
        <dbReference type="ARBA" id="ARBA00022989"/>
    </source>
</evidence>
<comment type="similarity">
    <text evidence="2 7">Belongs to the ferroportin (FP) (TC 2.A.100) family. SLC40A subfamily.</text>
</comment>
<evidence type="ECO:0000256" key="7">
    <source>
        <dbReference type="RuleBase" id="RU365065"/>
    </source>
</evidence>
<protein>
    <recommendedName>
        <fullName evidence="7">Solute carrier family 40 member</fullName>
    </recommendedName>
</protein>
<keyword evidence="4 7" id="KW-0812">Transmembrane</keyword>
<proteinExistence type="inferred from homology"/>
<feature type="transmembrane region" description="Helical" evidence="7">
    <location>
        <begin position="149"/>
        <end position="168"/>
    </location>
</feature>
<evidence type="ECO:0000313" key="9">
    <source>
        <dbReference type="EMBL" id="ESP03171.1"/>
    </source>
</evidence>
<evidence type="ECO:0000256" key="2">
    <source>
        <dbReference type="ARBA" id="ARBA00006279"/>
    </source>
</evidence>
<dbReference type="Gene3D" id="1.20.1250.20">
    <property type="entry name" value="MFS general substrate transporter like domains"/>
    <property type="match status" value="1"/>
</dbReference>
<accession>V4B6M4</accession>
<organism evidence="9 10">
    <name type="scientific">Lottia gigantea</name>
    <name type="common">Giant owl limpet</name>
    <dbReference type="NCBI Taxonomy" id="225164"/>
    <lineage>
        <taxon>Eukaryota</taxon>
        <taxon>Metazoa</taxon>
        <taxon>Spiralia</taxon>
        <taxon>Lophotrochozoa</taxon>
        <taxon>Mollusca</taxon>
        <taxon>Gastropoda</taxon>
        <taxon>Patellogastropoda</taxon>
        <taxon>Lottioidea</taxon>
        <taxon>Lottiidae</taxon>
        <taxon>Lottia</taxon>
    </lineage>
</organism>
<keyword evidence="5 7" id="KW-1133">Transmembrane helix</keyword>
<keyword evidence="7" id="KW-0406">Ion transport</keyword>
<feature type="transmembrane region" description="Helical" evidence="7">
    <location>
        <begin position="174"/>
        <end position="194"/>
    </location>
</feature>
<dbReference type="RefSeq" id="XP_009046094.1">
    <property type="nucleotide sequence ID" value="XM_009047846.1"/>
</dbReference>
<comment type="function">
    <text evidence="7">May be involved in iron transport and iron homeostasis.</text>
</comment>
<dbReference type="PANTHER" id="PTHR11660:SF57">
    <property type="entry name" value="SOLUTE CARRIER FAMILY 40 MEMBER"/>
    <property type="match status" value="1"/>
</dbReference>
<dbReference type="SUPFAM" id="SSF103473">
    <property type="entry name" value="MFS general substrate transporter"/>
    <property type="match status" value="1"/>
</dbReference>
<name>V4B6M4_LOTGI</name>
<keyword evidence="10" id="KW-1185">Reference proteome</keyword>
<feature type="compositionally biased region" description="Polar residues" evidence="8">
    <location>
        <begin position="237"/>
        <end position="250"/>
    </location>
</feature>
<feature type="region of interest" description="Disordered" evidence="8">
    <location>
        <begin position="233"/>
        <end position="302"/>
    </location>
</feature>
<dbReference type="OrthoDB" id="648861at2759"/>
<feature type="transmembrane region" description="Helical" evidence="7">
    <location>
        <begin position="400"/>
        <end position="419"/>
    </location>
</feature>
<dbReference type="PANTHER" id="PTHR11660">
    <property type="entry name" value="SOLUTE CARRIER FAMILY 40 MEMBER"/>
    <property type="match status" value="1"/>
</dbReference>
<dbReference type="CTD" id="20241851"/>
<dbReference type="Pfam" id="PF06963">
    <property type="entry name" value="FPN1"/>
    <property type="match status" value="1"/>
</dbReference>
<dbReference type="GO" id="GO:0016020">
    <property type="term" value="C:membrane"/>
    <property type="evidence" value="ECO:0007669"/>
    <property type="project" value="UniProtKB-SubCell"/>
</dbReference>
<dbReference type="STRING" id="225164.V4B6M4"/>
<feature type="compositionally biased region" description="Basic and acidic residues" evidence="8">
    <location>
        <begin position="251"/>
        <end position="280"/>
    </location>
</feature>
<keyword evidence="6 7" id="KW-0472">Membrane</keyword>
<dbReference type="GeneID" id="20241851"/>
<feature type="transmembrane region" description="Helical" evidence="7">
    <location>
        <begin position="328"/>
        <end position="347"/>
    </location>
</feature>
<feature type="transmembrane region" description="Helical" evidence="7">
    <location>
        <begin position="367"/>
        <end position="388"/>
    </location>
</feature>
<evidence type="ECO:0000313" key="10">
    <source>
        <dbReference type="Proteomes" id="UP000030746"/>
    </source>
</evidence>
<dbReference type="OMA" id="YPVFISY"/>
<dbReference type="InterPro" id="IPR036259">
    <property type="entry name" value="MFS_trans_sf"/>
</dbReference>
<feature type="transmembrane region" description="Helical" evidence="7">
    <location>
        <begin position="106"/>
        <end position="128"/>
    </location>
</feature>
<evidence type="ECO:0000256" key="1">
    <source>
        <dbReference type="ARBA" id="ARBA00004141"/>
    </source>
</evidence>
<feature type="compositionally biased region" description="Polar residues" evidence="8">
    <location>
        <begin position="284"/>
        <end position="302"/>
    </location>
</feature>
<dbReference type="HOGENOM" id="CLU_020370_1_1_1"/>
<reference evidence="9 10" key="1">
    <citation type="journal article" date="2013" name="Nature">
        <title>Insights into bilaterian evolution from three spiralian genomes.</title>
        <authorList>
            <person name="Simakov O."/>
            <person name="Marletaz F."/>
            <person name="Cho S.J."/>
            <person name="Edsinger-Gonzales E."/>
            <person name="Havlak P."/>
            <person name="Hellsten U."/>
            <person name="Kuo D.H."/>
            <person name="Larsson T."/>
            <person name="Lv J."/>
            <person name="Arendt D."/>
            <person name="Savage R."/>
            <person name="Osoegawa K."/>
            <person name="de Jong P."/>
            <person name="Grimwood J."/>
            <person name="Chapman J.A."/>
            <person name="Shapiro H."/>
            <person name="Aerts A."/>
            <person name="Otillar R.P."/>
            <person name="Terry A.Y."/>
            <person name="Boore J.L."/>
            <person name="Grigoriev I.V."/>
            <person name="Lindberg D.R."/>
            <person name="Seaver E.C."/>
            <person name="Weisblat D.A."/>
            <person name="Putnam N.H."/>
            <person name="Rokhsar D.S."/>
        </authorList>
    </citation>
    <scope>NUCLEOTIDE SEQUENCE [LARGE SCALE GENOMIC DNA]</scope>
</reference>
<comment type="subcellular location">
    <subcellularLocation>
        <location evidence="1 7">Membrane</location>
        <topology evidence="1 7">Multi-pass membrane protein</topology>
    </subcellularLocation>
</comment>
<feature type="transmembrane region" description="Helical" evidence="7">
    <location>
        <begin position="551"/>
        <end position="573"/>
    </location>
</feature>
<dbReference type="AlphaFoldDB" id="V4B6M4"/>
<evidence type="ECO:0000256" key="8">
    <source>
        <dbReference type="SAM" id="MobiDB-lite"/>
    </source>
</evidence>
<gene>
    <name evidence="9" type="ORF">LOTGIDRAFT_171641</name>
</gene>